<dbReference type="SMART" id="SM00717">
    <property type="entry name" value="SANT"/>
    <property type="match status" value="5"/>
</dbReference>
<keyword evidence="4" id="KW-0539">Nucleus</keyword>
<evidence type="ECO:0000313" key="9">
    <source>
        <dbReference type="Proteomes" id="UP000268093"/>
    </source>
</evidence>
<evidence type="ECO:0000259" key="6">
    <source>
        <dbReference type="PROSITE" id="PS51293"/>
    </source>
</evidence>
<feature type="domain" description="HTH myb-type" evidence="7">
    <location>
        <begin position="191"/>
        <end position="250"/>
    </location>
</feature>
<dbReference type="GO" id="GO:0019185">
    <property type="term" value="C:snRNA-activating protein complex"/>
    <property type="evidence" value="ECO:0007669"/>
    <property type="project" value="TreeGrafter"/>
</dbReference>
<comment type="caution">
    <text evidence="8">The sequence shown here is derived from an EMBL/GenBank/DDBJ whole genome shotgun (WGS) entry which is preliminary data.</text>
</comment>
<feature type="domain" description="HTH myb-type" evidence="7">
    <location>
        <begin position="146"/>
        <end position="186"/>
    </location>
</feature>
<dbReference type="PROSITE" id="PS51293">
    <property type="entry name" value="SANT"/>
    <property type="match status" value="1"/>
</dbReference>
<dbReference type="SUPFAM" id="SSF46689">
    <property type="entry name" value="Homeodomain-like"/>
    <property type="match status" value="4"/>
</dbReference>
<dbReference type="GO" id="GO:0042796">
    <property type="term" value="P:snRNA transcription by RNA polymerase III"/>
    <property type="evidence" value="ECO:0007669"/>
    <property type="project" value="TreeGrafter"/>
</dbReference>
<dbReference type="InterPro" id="IPR017930">
    <property type="entry name" value="Myb_dom"/>
</dbReference>
<evidence type="ECO:0008006" key="10">
    <source>
        <dbReference type="Google" id="ProtNLM"/>
    </source>
</evidence>
<evidence type="ECO:0000259" key="7">
    <source>
        <dbReference type="PROSITE" id="PS51294"/>
    </source>
</evidence>
<dbReference type="AlphaFoldDB" id="A0A433DMJ5"/>
<dbReference type="InterPro" id="IPR051575">
    <property type="entry name" value="Myb-like_DNA-bd"/>
</dbReference>
<evidence type="ECO:0000313" key="8">
    <source>
        <dbReference type="EMBL" id="RUP51906.1"/>
    </source>
</evidence>
<name>A0A433DMJ5_9FUNG</name>
<evidence type="ECO:0000256" key="4">
    <source>
        <dbReference type="ARBA" id="ARBA00023242"/>
    </source>
</evidence>
<accession>A0A433DMJ5</accession>
<feature type="domain" description="Myb-like" evidence="5">
    <location>
        <begin position="146"/>
        <end position="186"/>
    </location>
</feature>
<protein>
    <recommendedName>
        <fullName evidence="10">Homeodomain-like protein</fullName>
    </recommendedName>
</protein>
<keyword evidence="1" id="KW-0805">Transcription regulation</keyword>
<dbReference type="InterPro" id="IPR017884">
    <property type="entry name" value="SANT_dom"/>
</dbReference>
<dbReference type="InterPro" id="IPR009057">
    <property type="entry name" value="Homeodomain-like_sf"/>
</dbReference>
<evidence type="ECO:0000256" key="3">
    <source>
        <dbReference type="ARBA" id="ARBA00023163"/>
    </source>
</evidence>
<dbReference type="PANTHER" id="PTHR46621">
    <property type="entry name" value="SNRNA-ACTIVATING PROTEIN COMPLEX SUBUNIT 4"/>
    <property type="match status" value="1"/>
</dbReference>
<dbReference type="Pfam" id="PF00249">
    <property type="entry name" value="Myb_DNA-binding"/>
    <property type="match status" value="3"/>
</dbReference>
<evidence type="ECO:0000259" key="5">
    <source>
        <dbReference type="PROSITE" id="PS50090"/>
    </source>
</evidence>
<feature type="domain" description="Myb-like" evidence="5">
    <location>
        <begin position="191"/>
        <end position="246"/>
    </location>
</feature>
<dbReference type="PROSITE" id="PS50090">
    <property type="entry name" value="MYB_LIKE"/>
    <property type="match status" value="4"/>
</dbReference>
<keyword evidence="9" id="KW-1185">Reference proteome</keyword>
<feature type="domain" description="Myb-like" evidence="5">
    <location>
        <begin position="96"/>
        <end position="140"/>
    </location>
</feature>
<reference evidence="8 9" key="1">
    <citation type="journal article" date="2018" name="New Phytol.">
        <title>Phylogenomics of Endogonaceae and evolution of mycorrhizas within Mucoromycota.</title>
        <authorList>
            <person name="Chang Y."/>
            <person name="Desiro A."/>
            <person name="Na H."/>
            <person name="Sandor L."/>
            <person name="Lipzen A."/>
            <person name="Clum A."/>
            <person name="Barry K."/>
            <person name="Grigoriev I.V."/>
            <person name="Martin F.M."/>
            <person name="Stajich J.E."/>
            <person name="Smith M.E."/>
            <person name="Bonito G."/>
            <person name="Spatafora J.W."/>
        </authorList>
    </citation>
    <scope>NUCLEOTIDE SEQUENCE [LARGE SCALE GENOMIC DNA]</scope>
    <source>
        <strain evidence="8 9">GMNB39</strain>
    </source>
</reference>
<dbReference type="OrthoDB" id="2143914at2759"/>
<organism evidence="8 9">
    <name type="scientific">Jimgerdemannia flammicorona</name>
    <dbReference type="NCBI Taxonomy" id="994334"/>
    <lineage>
        <taxon>Eukaryota</taxon>
        <taxon>Fungi</taxon>
        <taxon>Fungi incertae sedis</taxon>
        <taxon>Mucoromycota</taxon>
        <taxon>Mucoromycotina</taxon>
        <taxon>Endogonomycetes</taxon>
        <taxon>Endogonales</taxon>
        <taxon>Endogonaceae</taxon>
        <taxon>Jimgerdemannia</taxon>
    </lineage>
</organism>
<dbReference type="CDD" id="cd00167">
    <property type="entry name" value="SANT"/>
    <property type="match status" value="4"/>
</dbReference>
<feature type="domain" description="Myb-like" evidence="5">
    <location>
        <begin position="31"/>
        <end position="76"/>
    </location>
</feature>
<dbReference type="GO" id="GO:0000978">
    <property type="term" value="F:RNA polymerase II cis-regulatory region sequence-specific DNA binding"/>
    <property type="evidence" value="ECO:0007669"/>
    <property type="project" value="TreeGrafter"/>
</dbReference>
<keyword evidence="2" id="KW-0238">DNA-binding</keyword>
<feature type="domain" description="HTH myb-type" evidence="7">
    <location>
        <begin position="96"/>
        <end position="144"/>
    </location>
</feature>
<dbReference type="Pfam" id="PF13921">
    <property type="entry name" value="Myb_DNA-bind_6"/>
    <property type="match status" value="1"/>
</dbReference>
<dbReference type="EMBL" id="RBNI01000340">
    <property type="protein sequence ID" value="RUP51906.1"/>
    <property type="molecule type" value="Genomic_DNA"/>
</dbReference>
<dbReference type="Gene3D" id="1.10.10.60">
    <property type="entry name" value="Homeodomain-like"/>
    <property type="match status" value="4"/>
</dbReference>
<dbReference type="GO" id="GO:0042795">
    <property type="term" value="P:snRNA transcription by RNA polymerase II"/>
    <property type="evidence" value="ECO:0007669"/>
    <property type="project" value="TreeGrafter"/>
</dbReference>
<dbReference type="GO" id="GO:0001006">
    <property type="term" value="F:RNA polymerase III type 3 promoter sequence-specific DNA binding"/>
    <property type="evidence" value="ECO:0007669"/>
    <property type="project" value="TreeGrafter"/>
</dbReference>
<keyword evidence="3" id="KW-0804">Transcription</keyword>
<dbReference type="InterPro" id="IPR001005">
    <property type="entry name" value="SANT/Myb"/>
</dbReference>
<evidence type="ECO:0000256" key="2">
    <source>
        <dbReference type="ARBA" id="ARBA00023125"/>
    </source>
</evidence>
<evidence type="ECO:0000256" key="1">
    <source>
        <dbReference type="ARBA" id="ARBA00023015"/>
    </source>
</evidence>
<gene>
    <name evidence="8" type="ORF">BC936DRAFT_144636</name>
</gene>
<feature type="domain" description="SANT" evidence="6">
    <location>
        <begin position="143"/>
        <end position="195"/>
    </location>
</feature>
<proteinExistence type="predicted"/>
<dbReference type="PANTHER" id="PTHR46621:SF1">
    <property type="entry name" value="SNRNA-ACTIVATING PROTEIN COMPLEX SUBUNIT 4"/>
    <property type="match status" value="1"/>
</dbReference>
<dbReference type="PROSITE" id="PS51294">
    <property type="entry name" value="HTH_MYB"/>
    <property type="match status" value="3"/>
</dbReference>
<sequence length="317" mass="36790">MPQLVFGIAQRTIVRLFDRVRFLTTPAFSYTRQRTSNRWSDAESRVLSQKYAELGAEWDTISRSIPGRTPDACSYRSRFLGLTTNLALTKSTTPVRWTEEDDQLLRKQFGIYGRRWTFLATRFFPNRSDFQLSSRWKTTLKDKSCGKWTSEESERLKIAVAKYGVSNWVSVARDVNTRTACQCRAKIYASDSSVKKGRFTKAEDDFILAAYNRYKGDWIAIADDLYKVFGHRRISKQCVSRYYNYLNPELVKGPYTLEEQEALIGAYYQYEGRLCEIARALPQRSYKMHEYQLEKLKRMGRILPVGVKKIGSGGLIQ</sequence>
<dbReference type="Proteomes" id="UP000268093">
    <property type="component" value="Unassembled WGS sequence"/>
</dbReference>